<evidence type="ECO:0000313" key="3">
    <source>
        <dbReference type="EMBL" id="KAJ8045005.1"/>
    </source>
</evidence>
<name>A0A9Q1CHX1_HOLLE</name>
<dbReference type="OrthoDB" id="8195485at2759"/>
<feature type="domain" description="Tesmin/TSO1-like CXC" evidence="2">
    <location>
        <begin position="1056"/>
        <end position="1096"/>
    </location>
</feature>
<comment type="caution">
    <text evidence="3">The sequence shown here is derived from an EMBL/GenBank/DDBJ whole genome shotgun (WGS) entry which is preliminary data.</text>
</comment>
<feature type="region of interest" description="Disordered" evidence="1">
    <location>
        <begin position="234"/>
        <end position="253"/>
    </location>
</feature>
<reference evidence="3" key="1">
    <citation type="submission" date="2021-10" db="EMBL/GenBank/DDBJ databases">
        <title>Tropical sea cucumber genome reveals ecological adaptation and Cuvierian tubules defense mechanism.</title>
        <authorList>
            <person name="Chen T."/>
        </authorList>
    </citation>
    <scope>NUCLEOTIDE SEQUENCE</scope>
    <source>
        <strain evidence="3">Nanhai2018</strain>
        <tissue evidence="3">Muscle</tissue>
    </source>
</reference>
<evidence type="ECO:0000256" key="1">
    <source>
        <dbReference type="SAM" id="MobiDB-lite"/>
    </source>
</evidence>
<dbReference type="InterPro" id="IPR033467">
    <property type="entry name" value="Tesmin/TSO1-like_CXC"/>
</dbReference>
<evidence type="ECO:0000259" key="2">
    <source>
        <dbReference type="SMART" id="SM01114"/>
    </source>
</evidence>
<dbReference type="PANTHER" id="PTHR46704">
    <property type="entry name" value="CXC DOMAIN-CONTAINING PROTEIN-RELATED"/>
    <property type="match status" value="1"/>
</dbReference>
<dbReference type="PANTHER" id="PTHR46704:SF9">
    <property type="entry name" value="BHLH DOMAIN-CONTAINING PROTEIN"/>
    <property type="match status" value="1"/>
</dbReference>
<accession>A0A9Q1CHX1</accession>
<organism evidence="3 4">
    <name type="scientific">Holothuria leucospilota</name>
    <name type="common">Black long sea cucumber</name>
    <name type="synonym">Mertensiothuria leucospilota</name>
    <dbReference type="NCBI Taxonomy" id="206669"/>
    <lineage>
        <taxon>Eukaryota</taxon>
        <taxon>Metazoa</taxon>
        <taxon>Echinodermata</taxon>
        <taxon>Eleutherozoa</taxon>
        <taxon>Echinozoa</taxon>
        <taxon>Holothuroidea</taxon>
        <taxon>Aspidochirotacea</taxon>
        <taxon>Aspidochirotida</taxon>
        <taxon>Holothuriidae</taxon>
        <taxon>Holothuria</taxon>
    </lineage>
</organism>
<proteinExistence type="predicted"/>
<feature type="compositionally biased region" description="Low complexity" evidence="1">
    <location>
        <begin position="234"/>
        <end position="244"/>
    </location>
</feature>
<dbReference type="EMBL" id="JAIZAY010000003">
    <property type="protein sequence ID" value="KAJ8045005.1"/>
    <property type="molecule type" value="Genomic_DNA"/>
</dbReference>
<dbReference type="AlphaFoldDB" id="A0A9Q1CHX1"/>
<keyword evidence="4" id="KW-1185">Reference proteome</keyword>
<protein>
    <recommendedName>
        <fullName evidence="2">Tesmin/TSO1-like CXC domain-containing protein</fullName>
    </recommendedName>
</protein>
<dbReference type="SMART" id="SM01114">
    <property type="entry name" value="CXC"/>
    <property type="match status" value="1"/>
</dbReference>
<dbReference type="Proteomes" id="UP001152320">
    <property type="component" value="Chromosome 3"/>
</dbReference>
<gene>
    <name evidence="3" type="ORF">HOLleu_07921</name>
</gene>
<evidence type="ECO:0000313" key="4">
    <source>
        <dbReference type="Proteomes" id="UP001152320"/>
    </source>
</evidence>
<sequence>MEGGECVCHTRKNTSENLSKFSDKSWQTYIRCAKVWKECEGSRFNLLATETEPIWSKLIEDGSYEYENFRYHRSCYQDFTNKATIEGATKRRRTTNYEGNLMQTEKLTQCLTRDAERRLKAAAEKKNDDRLLLQIRGKDLIAIEVCYHKSCYRHYFQAPVTISTDDIDSRGTPHCKEAFNELAREVETNVIMKGEVVKMSKLRERFMDLVAAKGSTLAQFSNYIPKGSLLETSVESSSSQGDTSAESEVDVEDSPPIVNKARELYHAAQLLRQTIQSVSGISWPPTSSKLNEESVGALIPSELHNFLAWVISPTPIDPNIEQNSKVDLPQAVSVRVSAIAQDILFTYHRGRILTPKHVALGVSARHLTKNAQLLSIMNKFGHSVSHTFLQELDTTVAQKVVERDIDLPQNIIPRQYTTAVWDNIDLSEETLSGKGTTHFTNGILVQRHSYEPDVPLIEPEVRTGRRSFQAQPQSRFNYFHGKRLGPGKRFDDAGLRDVLIESGVIAPGSINGVMTGKHYNRATRIFRIVYEALHRLRFLSFAKSLNQEDSDLLKITSQMLSDKAADTPNAAEVLKDNKQVDFFAPMKMLKTKTFKGAKKVVKVSSNLALQEDRSLFGNILVVNNKLNRQVRLEELFQYSLGTYPYALATSTGGLVKTMKSKLLHLLERDNESSDLDKIPGKLAWIFDGMAILQQLASSNASTFGEFASQVFDILISVTRTRNCKRIDFVTDRYLPHSIKSAERGKRSSAGDIRVKIISSTQKKTIQWKKFLANATNKTELVEFLVKEWEKAYYTPKLQGVNLFVAHGEMCHRLSSDGNVTIVQEVQDLFTTQEEADTRMFLHASNASKDHDAIIIRSPDTDVAVLGITLNHAIPAKLYLDIGSKNQRRLLNLGEIASSLGEMRAGALLGFHAFTGCDAVSSFYGKGKSKGFALFQTDDDSACAMSQLGSTQNVSDSLMDACEKFVCKLYGSNVITSVNTLRFELFTRTRAKSRMLPPNKDSLTFHVKRANYQAFIWKRALEAKPKIDDPPGHGWKITGEMLEIEWMRLPPAPDAILELMSCNCKRDCSNNSCQCRKNNLHCTDACGCDKCVNQMEESDFSDDGGQESDEEEEAL</sequence>